<reference evidence="1 2" key="1">
    <citation type="journal article" date="2015" name="Appl. Environ. Microbiol.">
        <title>Three of a Kind: Genetically Similar Tsukamurella Phages TIN2, TIN3, and TIN4.</title>
        <authorList>
            <person name="Dyson Z.A."/>
            <person name="Tucci J."/>
            <person name="Seviour R.J."/>
            <person name="Petrovski S."/>
        </authorList>
    </citation>
    <scope>NUCLEOTIDE SEQUENCE [LARGE SCALE GENOMIC DNA]</scope>
</reference>
<dbReference type="KEGG" id="vg:26641183"/>
<dbReference type="Proteomes" id="UP000203663">
    <property type="component" value="Segment"/>
</dbReference>
<name>A0A0K0N5V4_9CAUD</name>
<dbReference type="GeneID" id="26641183"/>
<accession>A0A0K0N5V4</accession>
<gene>
    <name evidence="1" type="ORF">TIN3_97</name>
</gene>
<dbReference type="EMBL" id="KR011063">
    <property type="protein sequence ID" value="AKJ71894.1"/>
    <property type="molecule type" value="Genomic_DNA"/>
</dbReference>
<organism evidence="1 2">
    <name type="scientific">Tsukamurella phage TIN3</name>
    <dbReference type="NCBI Taxonomy" id="1636546"/>
    <lineage>
        <taxon>Viruses</taxon>
        <taxon>Duplodnaviria</taxon>
        <taxon>Heunggongvirae</taxon>
        <taxon>Uroviricota</taxon>
        <taxon>Caudoviricetes</taxon>
        <taxon>Tinduovirus</taxon>
        <taxon>Tinduovirus TIN3</taxon>
    </lineage>
</organism>
<keyword evidence="2" id="KW-1185">Reference proteome</keyword>
<proteinExistence type="predicted"/>
<dbReference type="RefSeq" id="YP_009214863.1">
    <property type="nucleotide sequence ID" value="NC_028966.1"/>
</dbReference>
<sequence length="45" mass="5130">MMKNEAPATSPAQTVVVIDGEEYIQYGEGIRTRYYPKAYVPRHAK</sequence>
<evidence type="ECO:0000313" key="1">
    <source>
        <dbReference type="EMBL" id="AKJ71894.1"/>
    </source>
</evidence>
<protein>
    <submittedName>
        <fullName evidence="1">Uncharacterized protein</fullName>
    </submittedName>
</protein>
<evidence type="ECO:0000313" key="2">
    <source>
        <dbReference type="Proteomes" id="UP000203663"/>
    </source>
</evidence>